<dbReference type="EMBL" id="VNJJ01000033">
    <property type="protein sequence ID" value="TVX91385.1"/>
    <property type="molecule type" value="Genomic_DNA"/>
</dbReference>
<dbReference type="OrthoDB" id="512570at2"/>
<dbReference type="CDD" id="cd07067">
    <property type="entry name" value="HP_PGM_like"/>
    <property type="match status" value="1"/>
</dbReference>
<gene>
    <name evidence="1" type="ORF">FPZ45_25075</name>
</gene>
<dbReference type="GO" id="GO:0016791">
    <property type="term" value="F:phosphatase activity"/>
    <property type="evidence" value="ECO:0007669"/>
    <property type="project" value="TreeGrafter"/>
</dbReference>
<comment type="caution">
    <text evidence="1">The sequence shown here is derived from an EMBL/GenBank/DDBJ whole genome shotgun (WGS) entry which is preliminary data.</text>
</comment>
<keyword evidence="2" id="KW-1185">Reference proteome</keyword>
<reference evidence="1 2" key="1">
    <citation type="submission" date="2019-07" db="EMBL/GenBank/DDBJ databases">
        <authorList>
            <person name="Kim J."/>
        </authorList>
    </citation>
    <scope>NUCLEOTIDE SEQUENCE [LARGE SCALE GENOMIC DNA]</scope>
    <source>
        <strain evidence="1 2">G13</strain>
    </source>
</reference>
<dbReference type="InterPro" id="IPR050275">
    <property type="entry name" value="PGM_Phosphatase"/>
</dbReference>
<evidence type="ECO:0000313" key="2">
    <source>
        <dbReference type="Proteomes" id="UP000316330"/>
    </source>
</evidence>
<name>A0A559IUR5_9BACL</name>
<accession>A0A559IUR5</accession>
<dbReference type="GO" id="GO:0005737">
    <property type="term" value="C:cytoplasm"/>
    <property type="evidence" value="ECO:0007669"/>
    <property type="project" value="TreeGrafter"/>
</dbReference>
<dbReference type="SMART" id="SM00855">
    <property type="entry name" value="PGAM"/>
    <property type="match status" value="1"/>
</dbReference>
<dbReference type="AlphaFoldDB" id="A0A559IUR5"/>
<protein>
    <submittedName>
        <fullName evidence="1">Histidine phosphatase family protein</fullName>
    </submittedName>
</protein>
<dbReference type="Pfam" id="PF00300">
    <property type="entry name" value="His_Phos_1"/>
    <property type="match status" value="1"/>
</dbReference>
<sequence>MKHIYLVRHCKAAGQEPEAPLTLEGNQQAELLGEFFINKNVEYIISSPYERAKHTIRPLSERLNLRIHTDNRLQERVLSIKQLDNWMELLERTYIDDELLYEGGESSNEATTRGMKVINEMLQRPEKTIVIVTHGALLSLLIRQYKKQFGFEDWKKLTNPDVYKLEVNKGEAYIERIWQ</sequence>
<dbReference type="Proteomes" id="UP000316330">
    <property type="component" value="Unassembled WGS sequence"/>
</dbReference>
<dbReference type="InterPro" id="IPR029033">
    <property type="entry name" value="His_PPase_superfam"/>
</dbReference>
<dbReference type="RefSeq" id="WP_144707396.1">
    <property type="nucleotide sequence ID" value="NZ_VNJJ01000033.1"/>
</dbReference>
<dbReference type="SUPFAM" id="SSF53254">
    <property type="entry name" value="Phosphoglycerate mutase-like"/>
    <property type="match status" value="1"/>
</dbReference>
<dbReference type="Gene3D" id="3.40.50.1240">
    <property type="entry name" value="Phosphoglycerate mutase-like"/>
    <property type="match status" value="1"/>
</dbReference>
<organism evidence="1 2">
    <name type="scientific">Cohnella terricola</name>
    <dbReference type="NCBI Taxonomy" id="1289167"/>
    <lineage>
        <taxon>Bacteria</taxon>
        <taxon>Bacillati</taxon>
        <taxon>Bacillota</taxon>
        <taxon>Bacilli</taxon>
        <taxon>Bacillales</taxon>
        <taxon>Paenibacillaceae</taxon>
        <taxon>Cohnella</taxon>
    </lineage>
</organism>
<dbReference type="PANTHER" id="PTHR48100:SF1">
    <property type="entry name" value="HISTIDINE PHOSPHATASE FAMILY PROTEIN-RELATED"/>
    <property type="match status" value="1"/>
</dbReference>
<evidence type="ECO:0000313" key="1">
    <source>
        <dbReference type="EMBL" id="TVX91385.1"/>
    </source>
</evidence>
<proteinExistence type="predicted"/>
<dbReference type="PANTHER" id="PTHR48100">
    <property type="entry name" value="BROAD-SPECIFICITY PHOSPHATASE YOR283W-RELATED"/>
    <property type="match status" value="1"/>
</dbReference>
<dbReference type="InterPro" id="IPR013078">
    <property type="entry name" value="His_Pase_superF_clade-1"/>
</dbReference>